<accession>A0ACD1GHV3</accession>
<protein>
    <submittedName>
        <fullName evidence="1">FAD binding domain protein</fullName>
    </submittedName>
</protein>
<organism evidence="1 2">
    <name type="scientific">Aspergillus brunneoviolaceus CBS 621.78</name>
    <dbReference type="NCBI Taxonomy" id="1450534"/>
    <lineage>
        <taxon>Eukaryota</taxon>
        <taxon>Fungi</taxon>
        <taxon>Dikarya</taxon>
        <taxon>Ascomycota</taxon>
        <taxon>Pezizomycotina</taxon>
        <taxon>Eurotiomycetes</taxon>
        <taxon>Eurotiomycetidae</taxon>
        <taxon>Eurotiales</taxon>
        <taxon>Aspergillaceae</taxon>
        <taxon>Aspergillus</taxon>
        <taxon>Aspergillus subgen. Circumdati</taxon>
    </lineage>
</organism>
<reference evidence="1" key="1">
    <citation type="submission" date="2018-02" db="EMBL/GenBank/DDBJ databases">
        <title>The genomes of Aspergillus section Nigri reveals drivers in fungal speciation.</title>
        <authorList>
            <consortium name="DOE Joint Genome Institute"/>
            <person name="Vesth T.C."/>
            <person name="Nybo J."/>
            <person name="Theobald S."/>
            <person name="Brandl J."/>
            <person name="Frisvad J.C."/>
            <person name="Nielsen K.F."/>
            <person name="Lyhne E.K."/>
            <person name="Kogle M.E."/>
            <person name="Kuo A."/>
            <person name="Riley R."/>
            <person name="Clum A."/>
            <person name="Nolan M."/>
            <person name="Lipzen A."/>
            <person name="Salamov A."/>
            <person name="Henrissat B."/>
            <person name="Wiebenga A."/>
            <person name="De vries R.P."/>
            <person name="Grigoriev I.V."/>
            <person name="Mortensen U.H."/>
            <person name="Andersen M.R."/>
            <person name="Baker S.E."/>
        </authorList>
    </citation>
    <scope>NUCLEOTIDE SEQUENCE</scope>
    <source>
        <strain evidence="1">CBS 621.78</strain>
    </source>
</reference>
<keyword evidence="2" id="KW-1185">Reference proteome</keyword>
<evidence type="ECO:0000313" key="2">
    <source>
        <dbReference type="Proteomes" id="UP000249057"/>
    </source>
</evidence>
<dbReference type="EMBL" id="KZ825321">
    <property type="protein sequence ID" value="RAH48914.1"/>
    <property type="molecule type" value="Genomic_DNA"/>
</dbReference>
<proteinExistence type="predicted"/>
<name>A0ACD1GHV3_9EURO</name>
<evidence type="ECO:0000313" key="1">
    <source>
        <dbReference type="EMBL" id="RAH48914.1"/>
    </source>
</evidence>
<gene>
    <name evidence="1" type="ORF">BO95DRAFT_356063</name>
</gene>
<sequence length="442" mass="50136">MDIIWRDTCSAALYEEACLARVFNSRRPDQHPAAIVRARTESDIIEAVQLVRNSNLQVAVRSGGHSFPAWSLRENSLLIDLGDYREVEVDAERKEAWISSGMKSDIDLQLMKDHGLMLGAGHHPGVGIGGYLLQGGLSWNCRNWGWACERVRAVDVVTADGSLVRCSAEENRDLFWAARGAGPYFPGIATRFLVQLLPAPMVFRSSGYIYPKNRYTEAFNWILALTPAFDKDTEIMAVCRYPDGIDETCFTVYFITMKDSVDAAWSALLPAQQTRPEGTIQEWFCREDSLEQEYANEVSAYPGDRRWVVDNAFIENEADLAAVLEQICLSLPDRRFVVLWYPLAPQSRRRLSDMAFSLQSDHYVGTYAIYESESDDERCRSWIQDTAEKLEPFRVGSFSGEADFQARVVKCWADKDFERLNQVRQRWDPEGRFCGPLAGVDA</sequence>
<dbReference type="Proteomes" id="UP000249057">
    <property type="component" value="Unassembled WGS sequence"/>
</dbReference>